<dbReference type="PANTHER" id="PTHR43825">
    <property type="entry name" value="PYRUVATE DEHYDROGENASE E1 COMPONENT"/>
    <property type="match status" value="1"/>
</dbReference>
<comment type="cofactor">
    <cofactor evidence="1">
        <name>thiamine diphosphate</name>
        <dbReference type="ChEBI" id="CHEBI:58937"/>
    </cofactor>
</comment>
<dbReference type="InterPro" id="IPR029061">
    <property type="entry name" value="THDP-binding"/>
</dbReference>
<evidence type="ECO:0000313" key="5">
    <source>
        <dbReference type="EMBL" id="MFC4402504.1"/>
    </source>
</evidence>
<dbReference type="InterPro" id="IPR005475">
    <property type="entry name" value="Transketolase-like_Pyr-bd"/>
</dbReference>
<organism evidence="5 6">
    <name type="scientific">Gracilibacillus xinjiangensis</name>
    <dbReference type="NCBI Taxonomy" id="1193282"/>
    <lineage>
        <taxon>Bacteria</taxon>
        <taxon>Bacillati</taxon>
        <taxon>Bacillota</taxon>
        <taxon>Bacilli</taxon>
        <taxon>Bacillales</taxon>
        <taxon>Bacillaceae</taxon>
        <taxon>Gracilibacillus</taxon>
    </lineage>
</organism>
<dbReference type="InterPro" id="IPR051157">
    <property type="entry name" value="PDH/Transketolase"/>
</dbReference>
<dbReference type="InterPro" id="IPR020826">
    <property type="entry name" value="Transketolase_BS"/>
</dbReference>
<dbReference type="SMART" id="SM00861">
    <property type="entry name" value="Transket_pyr"/>
    <property type="match status" value="1"/>
</dbReference>
<comment type="caution">
    <text evidence="5">The sequence shown here is derived from an EMBL/GenBank/DDBJ whole genome shotgun (WGS) entry which is preliminary data.</text>
</comment>
<dbReference type="PROSITE" id="PS00802">
    <property type="entry name" value="TRANSKETOLASE_2"/>
    <property type="match status" value="1"/>
</dbReference>
<feature type="domain" description="Transketolase-like pyrimidine-binding" evidence="4">
    <location>
        <begin position="5"/>
        <end position="170"/>
    </location>
</feature>
<keyword evidence="2" id="KW-0808">Transferase</keyword>
<dbReference type="RefSeq" id="WP_390250158.1">
    <property type="nucleotide sequence ID" value="NZ_JBHSDT010000004.1"/>
</dbReference>
<gene>
    <name evidence="5" type="ORF">ACFOY7_05410</name>
</gene>
<evidence type="ECO:0000256" key="3">
    <source>
        <dbReference type="ARBA" id="ARBA00023052"/>
    </source>
</evidence>
<accession>A0ABV8WWT7</accession>
<dbReference type="InterPro" id="IPR009014">
    <property type="entry name" value="Transketo_C/PFOR_II"/>
</dbReference>
<keyword evidence="3" id="KW-0786">Thiamine pyrophosphate</keyword>
<evidence type="ECO:0000256" key="2">
    <source>
        <dbReference type="ARBA" id="ARBA00022679"/>
    </source>
</evidence>
<dbReference type="EMBL" id="JBHSDT010000004">
    <property type="protein sequence ID" value="MFC4402504.1"/>
    <property type="molecule type" value="Genomic_DNA"/>
</dbReference>
<evidence type="ECO:0000259" key="4">
    <source>
        <dbReference type="SMART" id="SM00861"/>
    </source>
</evidence>
<protein>
    <submittedName>
        <fullName evidence="5">Transketolase family protein</fullName>
    </submittedName>
</protein>
<dbReference type="Pfam" id="PF02780">
    <property type="entry name" value="Transketolase_C"/>
    <property type="match status" value="1"/>
</dbReference>
<dbReference type="PANTHER" id="PTHR43825:SF1">
    <property type="entry name" value="TRANSKETOLASE-LIKE PYRIMIDINE-BINDING DOMAIN-CONTAINING PROTEIN"/>
    <property type="match status" value="1"/>
</dbReference>
<dbReference type="Pfam" id="PF02779">
    <property type="entry name" value="Transket_pyr"/>
    <property type="match status" value="1"/>
</dbReference>
<evidence type="ECO:0000313" key="6">
    <source>
        <dbReference type="Proteomes" id="UP001595882"/>
    </source>
</evidence>
<reference evidence="6" key="1">
    <citation type="journal article" date="2019" name="Int. J. Syst. Evol. Microbiol.">
        <title>The Global Catalogue of Microorganisms (GCM) 10K type strain sequencing project: providing services to taxonomists for standard genome sequencing and annotation.</title>
        <authorList>
            <consortium name="The Broad Institute Genomics Platform"/>
            <consortium name="The Broad Institute Genome Sequencing Center for Infectious Disease"/>
            <person name="Wu L."/>
            <person name="Ma J."/>
        </authorList>
    </citation>
    <scope>NUCLEOTIDE SEQUENCE [LARGE SCALE GENOMIC DNA]</scope>
    <source>
        <strain evidence="6">CCUG 37865</strain>
    </source>
</reference>
<dbReference type="CDD" id="cd07033">
    <property type="entry name" value="TPP_PYR_DXS_TK_like"/>
    <property type="match status" value="1"/>
</dbReference>
<dbReference type="Gene3D" id="3.40.50.970">
    <property type="match status" value="1"/>
</dbReference>
<name>A0ABV8WWT7_9BACI</name>
<dbReference type="SUPFAM" id="SSF52518">
    <property type="entry name" value="Thiamin diphosphate-binding fold (THDP-binding)"/>
    <property type="match status" value="1"/>
</dbReference>
<dbReference type="InterPro" id="IPR033248">
    <property type="entry name" value="Transketolase_C"/>
</dbReference>
<dbReference type="Gene3D" id="3.40.50.920">
    <property type="match status" value="1"/>
</dbReference>
<dbReference type="SUPFAM" id="SSF52922">
    <property type="entry name" value="TK C-terminal domain-like"/>
    <property type="match status" value="1"/>
</dbReference>
<dbReference type="Proteomes" id="UP001595882">
    <property type="component" value="Unassembled WGS sequence"/>
</dbReference>
<proteinExistence type="predicted"/>
<keyword evidence="6" id="KW-1185">Reference proteome</keyword>
<evidence type="ECO:0000256" key="1">
    <source>
        <dbReference type="ARBA" id="ARBA00001964"/>
    </source>
</evidence>
<sequence length="320" mass="34670">MTIKRAGRDGFGRAMVELGTENEKVVALCADLAESVKVHYFAQKYPERYFQIGIAEQDMIGTAAGLALSGYIPFATTYAVFAAQRANEQIRLAVCYNNSNVKIAVSHAGLTTGEDGATHQALEDIASMRVMPNMTVLVPADAWEAYEATKAAAAYEGPVYLRLGRTPVPELTKGVGEFKIGKARKMKEGKDITLIATGIMVERAMQAREILSESGVDAEVINMHTIKPIDERAILESVKKTGCVVTAEEHSIIGGLGSAVSEVISEYFPVPLIRIGTKDTFGESGPPEELLNKYGLTTEKIVEAAQRVIQRKKNIAMSIN</sequence>